<organism evidence="2 3">
    <name type="scientific">Pedobacter westerhofensis</name>
    <dbReference type="NCBI Taxonomy" id="425512"/>
    <lineage>
        <taxon>Bacteria</taxon>
        <taxon>Pseudomonadati</taxon>
        <taxon>Bacteroidota</taxon>
        <taxon>Sphingobacteriia</taxon>
        <taxon>Sphingobacteriales</taxon>
        <taxon>Sphingobacteriaceae</taxon>
        <taxon>Pedobacter</taxon>
    </lineage>
</organism>
<proteinExistence type="predicted"/>
<reference evidence="2 3" key="1">
    <citation type="submission" date="2017-05" db="EMBL/GenBank/DDBJ databases">
        <authorList>
            <person name="Varghese N."/>
            <person name="Submissions S."/>
        </authorList>
    </citation>
    <scope>NUCLEOTIDE SEQUENCE [LARGE SCALE GENOMIC DNA]</scope>
    <source>
        <strain evidence="2 3">DSM 19036</strain>
    </source>
</reference>
<evidence type="ECO:0000313" key="2">
    <source>
        <dbReference type="EMBL" id="SMO97517.1"/>
    </source>
</evidence>
<keyword evidence="3" id="KW-1185">Reference proteome</keyword>
<accession>A0A521FMV1</accession>
<sequence length="222" mass="26676">MPLYLSINTIAEITCFLIGLICLFQDKSLLWKSFIAYLFLVCITETGGIYLRVHHTRNYLIYTIYMFFECLMVSTFFYYIYKRYHHKIKLLYSWMALFLVIYLMELYTSHFKSFPSFTATFMSVVFVVASLYFYLLIIKDERFRQLSTYPTFWIVNGILLYYFGSTACNVFYDYLVQNENGIKATLSIRYIIFNLLNVLLYACWSYAFICRYYQRKLSSSSR</sequence>
<dbReference type="RefSeq" id="WP_142530728.1">
    <property type="nucleotide sequence ID" value="NZ_CBCSJO010000013.1"/>
</dbReference>
<gene>
    <name evidence="2" type="ORF">SAMN06265348_11481</name>
</gene>
<feature type="transmembrane region" description="Helical" evidence="1">
    <location>
        <begin position="192"/>
        <end position="213"/>
    </location>
</feature>
<dbReference type="Proteomes" id="UP000320300">
    <property type="component" value="Unassembled WGS sequence"/>
</dbReference>
<feature type="transmembrane region" description="Helical" evidence="1">
    <location>
        <begin position="114"/>
        <end position="137"/>
    </location>
</feature>
<feature type="transmembrane region" description="Helical" evidence="1">
    <location>
        <begin position="149"/>
        <end position="172"/>
    </location>
</feature>
<evidence type="ECO:0000313" key="3">
    <source>
        <dbReference type="Proteomes" id="UP000320300"/>
    </source>
</evidence>
<evidence type="ECO:0008006" key="4">
    <source>
        <dbReference type="Google" id="ProtNLM"/>
    </source>
</evidence>
<feature type="transmembrane region" description="Helical" evidence="1">
    <location>
        <begin position="36"/>
        <end position="53"/>
    </location>
</feature>
<feature type="transmembrane region" description="Helical" evidence="1">
    <location>
        <begin position="90"/>
        <end position="108"/>
    </location>
</feature>
<name>A0A521FMV1_9SPHI</name>
<dbReference type="OrthoDB" id="649648at2"/>
<evidence type="ECO:0000256" key="1">
    <source>
        <dbReference type="SAM" id="Phobius"/>
    </source>
</evidence>
<keyword evidence="1" id="KW-0472">Membrane</keyword>
<feature type="transmembrane region" description="Helical" evidence="1">
    <location>
        <begin position="59"/>
        <end position="81"/>
    </location>
</feature>
<protein>
    <recommendedName>
        <fullName evidence="4">YhhN-like protein</fullName>
    </recommendedName>
</protein>
<dbReference type="EMBL" id="FXTN01000014">
    <property type="protein sequence ID" value="SMO97517.1"/>
    <property type="molecule type" value="Genomic_DNA"/>
</dbReference>
<keyword evidence="1" id="KW-0812">Transmembrane</keyword>
<dbReference type="AlphaFoldDB" id="A0A521FMV1"/>
<keyword evidence="1" id="KW-1133">Transmembrane helix</keyword>
<feature type="transmembrane region" description="Helical" evidence="1">
    <location>
        <begin position="6"/>
        <end position="24"/>
    </location>
</feature>